<reference evidence="1" key="1">
    <citation type="submission" date="2022-06" db="EMBL/GenBank/DDBJ databases">
        <title>CFH 74404 Thermomicrobiaceae sp.</title>
        <authorList>
            <person name="Ming H."/>
            <person name="Li W.-J."/>
            <person name="Zhao Z."/>
        </authorList>
    </citation>
    <scope>NUCLEOTIDE SEQUENCE</scope>
    <source>
        <strain evidence="1">CFH 74404</strain>
    </source>
</reference>
<name>A0AA41WD32_9BACT</name>
<organism evidence="1 2">
    <name type="scientific">Thermalbibacter longus</name>
    <dbReference type="NCBI Taxonomy" id="2951981"/>
    <lineage>
        <taxon>Bacteria</taxon>
        <taxon>Pseudomonadati</taxon>
        <taxon>Thermomicrobiota</taxon>
        <taxon>Thermomicrobia</taxon>
        <taxon>Thermomicrobiales</taxon>
        <taxon>Thermomicrobiaceae</taxon>
        <taxon>Thermalbibacter</taxon>
    </lineage>
</organism>
<sequence length="856" mass="91053">MTRTLAPQAVDYLYRPADDQVSPDTSAGRLQQLVVTGTAPFAVVADSVKYEAGRGQALSYPLQPGSSPGDVLALPLVQKGSASSTGSQLSGDTSGLRLFNASPTDPAIIAYEFRLVDGTFVPLGQQSPSLATIPPMGTLLLYTPSLPELPDGFRGAFLAEVRSGGPLSVVSNIVNYDIAGDGSLAYSALSVPAHQPGQGGFLALPEAASNPVTFEIGDDQTVVNGHTVAVVVVDRYGQPGSGVRVCVDIVDGPNRGASDEATRRNCGNADQTGQFLFRYRSNGTLGTDSIRVWVDLNQDGVTDTNEIATVHKTWVRGLSRELSLQQQTCQPELSNRSQGRCVNLIGTTHRLTVRFIDGTGLPIPGVLVRAATDRGGTLEPTLSCSATGRDGRADCSYTRTTPGTDRIVIWADLDRDGERGGDEPWLATTKSWVQPQLFLTPDCEAVGQNTVPGQEMLLCDAAPRSELQIAVRVTGPGGSPGVSGVLVRGRIVSGVNDETPDLACTATGADGRATCTLRDQRANFDNFGDQVRIWADLNADGVADPWEPQQRFFVAWQFEFQVTVTHRDVVPIYTFDEAFVNLRNEDVTITATVTSKYGTPVPGVPVFFTVEGGPNAGLRDECGRTDQHGQARCTYHSEKFGVDWVFVVFDLDASGHRSLADADLLRYLAWSADLTINVQCPGGILYDGVCHAATGGVVTVSMKLVDGAGPVEGVLMYCSGPYWPTPVPPIPPDLPQVPPEENSSACTWNPANIRTSSDGTTVVTVSSQSDGVYPHLIWADLVEDGQLEAWEPRQWFAMAYCPALPAGQQCTFSLRAAAHWSAASDSAALSGIGVPAAALVPSSSNETQRPRTRRGG</sequence>
<accession>A0AA41WD32</accession>
<evidence type="ECO:0000313" key="2">
    <source>
        <dbReference type="Proteomes" id="UP001165306"/>
    </source>
</evidence>
<dbReference type="RefSeq" id="WP_284058461.1">
    <property type="nucleotide sequence ID" value="NZ_JAMSLR010000022.1"/>
</dbReference>
<gene>
    <name evidence="1" type="ORF">NET02_16130</name>
</gene>
<dbReference type="EMBL" id="JAMSLR010000022">
    <property type="protein sequence ID" value="MCM8750672.1"/>
    <property type="molecule type" value="Genomic_DNA"/>
</dbReference>
<dbReference type="Proteomes" id="UP001165306">
    <property type="component" value="Unassembled WGS sequence"/>
</dbReference>
<comment type="caution">
    <text evidence="1">The sequence shown here is derived from an EMBL/GenBank/DDBJ whole genome shotgun (WGS) entry which is preliminary data.</text>
</comment>
<evidence type="ECO:0000313" key="1">
    <source>
        <dbReference type="EMBL" id="MCM8750672.1"/>
    </source>
</evidence>
<proteinExistence type="predicted"/>
<dbReference type="InterPro" id="IPR013783">
    <property type="entry name" value="Ig-like_fold"/>
</dbReference>
<protein>
    <submittedName>
        <fullName evidence="1">Ig-like domain-containing protein</fullName>
    </submittedName>
</protein>
<dbReference type="AlphaFoldDB" id="A0AA41WD32"/>
<dbReference type="SUPFAM" id="SSF49373">
    <property type="entry name" value="Invasin/intimin cell-adhesion fragments"/>
    <property type="match status" value="1"/>
</dbReference>
<dbReference type="Gene3D" id="2.60.40.10">
    <property type="entry name" value="Immunoglobulins"/>
    <property type="match status" value="2"/>
</dbReference>
<keyword evidence="2" id="KW-1185">Reference proteome</keyword>
<dbReference type="InterPro" id="IPR008964">
    <property type="entry name" value="Invasin/intimin_cell_adhesion"/>
</dbReference>